<evidence type="ECO:0000256" key="3">
    <source>
        <dbReference type="ARBA" id="ARBA00023082"/>
    </source>
</evidence>
<dbReference type="SUPFAM" id="SSF88659">
    <property type="entry name" value="Sigma3 and sigma4 domains of RNA polymerase sigma factors"/>
    <property type="match status" value="1"/>
</dbReference>
<dbReference type="Proteomes" id="UP000199072">
    <property type="component" value="Unassembled WGS sequence"/>
</dbReference>
<proteinExistence type="inferred from homology"/>
<dbReference type="AlphaFoldDB" id="A0A1G7FXE0"/>
<protein>
    <submittedName>
        <fullName evidence="8">RNA polymerase sigma-70 factor, ECF subfamily</fullName>
    </submittedName>
</protein>
<dbReference type="Gene3D" id="1.10.10.10">
    <property type="entry name" value="Winged helix-like DNA-binding domain superfamily/Winged helix DNA-binding domain"/>
    <property type="match status" value="1"/>
</dbReference>
<dbReference type="InterPro" id="IPR013325">
    <property type="entry name" value="RNA_pol_sigma_r2"/>
</dbReference>
<feature type="domain" description="RNA polymerase sigma factor 70 region 4 type 2" evidence="7">
    <location>
        <begin position="126"/>
        <end position="172"/>
    </location>
</feature>
<keyword evidence="5" id="KW-1133">Transmembrane helix</keyword>
<keyword evidence="5" id="KW-0812">Transmembrane</keyword>
<dbReference type="Pfam" id="PF08281">
    <property type="entry name" value="Sigma70_r4_2"/>
    <property type="match status" value="1"/>
</dbReference>
<dbReference type="NCBIfam" id="TIGR02937">
    <property type="entry name" value="sigma70-ECF"/>
    <property type="match status" value="1"/>
</dbReference>
<dbReference type="Gene3D" id="1.10.1740.10">
    <property type="match status" value="1"/>
</dbReference>
<dbReference type="InterPro" id="IPR014284">
    <property type="entry name" value="RNA_pol_sigma-70_dom"/>
</dbReference>
<evidence type="ECO:0000313" key="8">
    <source>
        <dbReference type="EMBL" id="SDE80549.1"/>
    </source>
</evidence>
<keyword evidence="2" id="KW-0805">Transcription regulation</keyword>
<feature type="transmembrane region" description="Helical" evidence="5">
    <location>
        <begin position="176"/>
        <end position="193"/>
    </location>
</feature>
<keyword evidence="9" id="KW-1185">Reference proteome</keyword>
<evidence type="ECO:0000256" key="1">
    <source>
        <dbReference type="ARBA" id="ARBA00010641"/>
    </source>
</evidence>
<keyword evidence="3" id="KW-0731">Sigma factor</keyword>
<dbReference type="InterPro" id="IPR007627">
    <property type="entry name" value="RNA_pol_sigma70_r2"/>
</dbReference>
<dbReference type="InterPro" id="IPR013249">
    <property type="entry name" value="RNA_pol_sigma70_r4_t2"/>
</dbReference>
<comment type="similarity">
    <text evidence="1">Belongs to the sigma-70 factor family. ECF subfamily.</text>
</comment>
<evidence type="ECO:0000313" key="9">
    <source>
        <dbReference type="Proteomes" id="UP000199072"/>
    </source>
</evidence>
<name>A0A1G7FXE0_9SPHI</name>
<gene>
    <name evidence="8" type="ORF">SAMN05216464_109260</name>
</gene>
<feature type="domain" description="RNA polymerase sigma-70 region 2" evidence="6">
    <location>
        <begin position="26"/>
        <end position="92"/>
    </location>
</feature>
<dbReference type="STRING" id="1391627.SAMN05216464_109260"/>
<dbReference type="SUPFAM" id="SSF88946">
    <property type="entry name" value="Sigma2 domain of RNA polymerase sigma factors"/>
    <property type="match status" value="1"/>
</dbReference>
<evidence type="ECO:0000256" key="4">
    <source>
        <dbReference type="ARBA" id="ARBA00023163"/>
    </source>
</evidence>
<evidence type="ECO:0000259" key="7">
    <source>
        <dbReference type="Pfam" id="PF08281"/>
    </source>
</evidence>
<dbReference type="RefSeq" id="WP_091151712.1">
    <property type="nucleotide sequence ID" value="NZ_FNAI01000009.1"/>
</dbReference>
<dbReference type="GO" id="GO:0006352">
    <property type="term" value="P:DNA-templated transcription initiation"/>
    <property type="evidence" value="ECO:0007669"/>
    <property type="project" value="InterPro"/>
</dbReference>
<dbReference type="GO" id="GO:0016987">
    <property type="term" value="F:sigma factor activity"/>
    <property type="evidence" value="ECO:0007669"/>
    <property type="project" value="UniProtKB-KW"/>
</dbReference>
<dbReference type="OrthoDB" id="1342792at2"/>
<keyword evidence="4" id="KW-0804">Transcription</keyword>
<dbReference type="InterPro" id="IPR036388">
    <property type="entry name" value="WH-like_DNA-bd_sf"/>
</dbReference>
<dbReference type="InterPro" id="IPR039425">
    <property type="entry name" value="RNA_pol_sigma-70-like"/>
</dbReference>
<dbReference type="Pfam" id="PF04542">
    <property type="entry name" value="Sigma70_r2"/>
    <property type="match status" value="1"/>
</dbReference>
<keyword evidence="5" id="KW-0472">Membrane</keyword>
<sequence>MQSDCNEKELLGNLKQGCSVAFNAIYQLYSKPIYIYLLHKLKDPDMCSDVLQDIFVALWEKREATIIDTSLKGYLFQSARFKIVDIYRKDKKFQSYLAGLGSYMDADYSMLGDVLDHRKQLADTMDEINKMPLRMKEIFIASRIEQENIQHIANRLSISKQTVKNQLGKAMRILRMNYSGVEMIIMFIGLLLIKK</sequence>
<organism evidence="8 9">
    <name type="scientific">Mucilaginibacter pineti</name>
    <dbReference type="NCBI Taxonomy" id="1391627"/>
    <lineage>
        <taxon>Bacteria</taxon>
        <taxon>Pseudomonadati</taxon>
        <taxon>Bacteroidota</taxon>
        <taxon>Sphingobacteriia</taxon>
        <taxon>Sphingobacteriales</taxon>
        <taxon>Sphingobacteriaceae</taxon>
        <taxon>Mucilaginibacter</taxon>
    </lineage>
</organism>
<dbReference type="PANTHER" id="PTHR43133:SF46">
    <property type="entry name" value="RNA POLYMERASE SIGMA-70 FACTOR ECF SUBFAMILY"/>
    <property type="match status" value="1"/>
</dbReference>
<dbReference type="GO" id="GO:0003677">
    <property type="term" value="F:DNA binding"/>
    <property type="evidence" value="ECO:0007669"/>
    <property type="project" value="InterPro"/>
</dbReference>
<evidence type="ECO:0000259" key="6">
    <source>
        <dbReference type="Pfam" id="PF04542"/>
    </source>
</evidence>
<evidence type="ECO:0000256" key="2">
    <source>
        <dbReference type="ARBA" id="ARBA00023015"/>
    </source>
</evidence>
<evidence type="ECO:0000256" key="5">
    <source>
        <dbReference type="SAM" id="Phobius"/>
    </source>
</evidence>
<accession>A0A1G7FXE0</accession>
<dbReference type="PANTHER" id="PTHR43133">
    <property type="entry name" value="RNA POLYMERASE ECF-TYPE SIGMA FACTO"/>
    <property type="match status" value="1"/>
</dbReference>
<dbReference type="InterPro" id="IPR013324">
    <property type="entry name" value="RNA_pol_sigma_r3/r4-like"/>
</dbReference>
<dbReference type="EMBL" id="FNAI01000009">
    <property type="protein sequence ID" value="SDE80549.1"/>
    <property type="molecule type" value="Genomic_DNA"/>
</dbReference>
<reference evidence="8 9" key="1">
    <citation type="submission" date="2016-10" db="EMBL/GenBank/DDBJ databases">
        <authorList>
            <person name="de Groot N.N."/>
        </authorList>
    </citation>
    <scope>NUCLEOTIDE SEQUENCE [LARGE SCALE GENOMIC DNA]</scope>
    <source>
        <strain evidence="8 9">47C3B</strain>
    </source>
</reference>